<evidence type="ECO:0000313" key="3">
    <source>
        <dbReference type="EMBL" id="MBB6034123.1"/>
    </source>
</evidence>
<comment type="caution">
    <text evidence="3">The sequence shown here is derived from an EMBL/GenBank/DDBJ whole genome shotgun (WGS) entry which is preliminary data.</text>
</comment>
<name>A0A841FGK2_9ACTN</name>
<accession>A0A841FGK2</accession>
<organism evidence="3 4">
    <name type="scientific">Phytomonospora endophytica</name>
    <dbReference type="NCBI Taxonomy" id="714109"/>
    <lineage>
        <taxon>Bacteria</taxon>
        <taxon>Bacillati</taxon>
        <taxon>Actinomycetota</taxon>
        <taxon>Actinomycetes</taxon>
        <taxon>Micromonosporales</taxon>
        <taxon>Micromonosporaceae</taxon>
        <taxon>Phytomonospora</taxon>
    </lineage>
</organism>
<dbReference type="EMBL" id="JACHGT010000004">
    <property type="protein sequence ID" value="MBB6034123.1"/>
    <property type="molecule type" value="Genomic_DNA"/>
</dbReference>
<dbReference type="NCBIfam" id="TIGR01552">
    <property type="entry name" value="phd_fam"/>
    <property type="match status" value="1"/>
</dbReference>
<dbReference type="Pfam" id="PF02604">
    <property type="entry name" value="PhdYeFM_antitox"/>
    <property type="match status" value="1"/>
</dbReference>
<dbReference type="AlphaFoldDB" id="A0A841FGK2"/>
<dbReference type="SUPFAM" id="SSF143120">
    <property type="entry name" value="YefM-like"/>
    <property type="match status" value="1"/>
</dbReference>
<dbReference type="InterPro" id="IPR006442">
    <property type="entry name" value="Antitoxin_Phd/YefM"/>
</dbReference>
<gene>
    <name evidence="3" type="ORF">HNR73_001973</name>
</gene>
<dbReference type="RefSeq" id="WP_184787013.1">
    <property type="nucleotide sequence ID" value="NZ_BONT01000045.1"/>
</dbReference>
<reference evidence="3 4" key="1">
    <citation type="submission" date="2020-08" db="EMBL/GenBank/DDBJ databases">
        <title>Genomic Encyclopedia of Type Strains, Phase IV (KMG-IV): sequencing the most valuable type-strain genomes for metagenomic binning, comparative biology and taxonomic classification.</title>
        <authorList>
            <person name="Goeker M."/>
        </authorList>
    </citation>
    <scope>NUCLEOTIDE SEQUENCE [LARGE SCALE GENOMIC DNA]</scope>
    <source>
        <strain evidence="3 4">YIM 65646</strain>
    </source>
</reference>
<proteinExistence type="inferred from homology"/>
<keyword evidence="4" id="KW-1185">Reference proteome</keyword>
<evidence type="ECO:0000256" key="1">
    <source>
        <dbReference type="ARBA" id="ARBA00009981"/>
    </source>
</evidence>
<comment type="function">
    <text evidence="2">Antitoxin component of a type II toxin-antitoxin (TA) system.</text>
</comment>
<dbReference type="Proteomes" id="UP000548476">
    <property type="component" value="Unassembled WGS sequence"/>
</dbReference>
<dbReference type="InterPro" id="IPR036165">
    <property type="entry name" value="YefM-like_sf"/>
</dbReference>
<protein>
    <recommendedName>
        <fullName evidence="2">Antitoxin</fullName>
    </recommendedName>
</protein>
<dbReference type="Gene3D" id="3.40.1620.10">
    <property type="entry name" value="YefM-like domain"/>
    <property type="match status" value="1"/>
</dbReference>
<sequence length="105" mass="11531">MSADVREEHITIRDLQRNAAEVFDRARRGESFVVTRRGEEVGRITPPDPAKEALARAIAEGILDPVALETLPSASEDVGIPREPSRPGSLLGSEAIIALREEERF</sequence>
<evidence type="ECO:0000256" key="2">
    <source>
        <dbReference type="RuleBase" id="RU362080"/>
    </source>
</evidence>
<evidence type="ECO:0000313" key="4">
    <source>
        <dbReference type="Proteomes" id="UP000548476"/>
    </source>
</evidence>
<comment type="similarity">
    <text evidence="1 2">Belongs to the phD/YefM antitoxin family.</text>
</comment>